<feature type="region of interest" description="Disordered" evidence="1">
    <location>
        <begin position="411"/>
        <end position="597"/>
    </location>
</feature>
<feature type="region of interest" description="Disordered" evidence="1">
    <location>
        <begin position="368"/>
        <end position="396"/>
    </location>
</feature>
<organism evidence="3 4">
    <name type="scientific">Emydomyces testavorans</name>
    <dbReference type="NCBI Taxonomy" id="2070801"/>
    <lineage>
        <taxon>Eukaryota</taxon>
        <taxon>Fungi</taxon>
        <taxon>Dikarya</taxon>
        <taxon>Ascomycota</taxon>
        <taxon>Pezizomycotina</taxon>
        <taxon>Eurotiomycetes</taxon>
        <taxon>Eurotiomycetidae</taxon>
        <taxon>Onygenales</taxon>
        <taxon>Nannizziopsiaceae</taxon>
        <taxon>Emydomyces</taxon>
    </lineage>
</organism>
<proteinExistence type="predicted"/>
<feature type="region of interest" description="Disordered" evidence="1">
    <location>
        <begin position="1"/>
        <end position="87"/>
    </location>
</feature>
<evidence type="ECO:0000313" key="3">
    <source>
        <dbReference type="EMBL" id="WEW57238.1"/>
    </source>
</evidence>
<feature type="compositionally biased region" description="Basic and acidic residues" evidence="1">
    <location>
        <begin position="411"/>
        <end position="420"/>
    </location>
</feature>
<feature type="compositionally biased region" description="Polar residues" evidence="1">
    <location>
        <begin position="484"/>
        <end position="493"/>
    </location>
</feature>
<dbReference type="Proteomes" id="UP001219355">
    <property type="component" value="Chromosome 2"/>
</dbReference>
<feature type="compositionally biased region" description="Basic and acidic residues" evidence="1">
    <location>
        <begin position="512"/>
        <end position="525"/>
    </location>
</feature>
<dbReference type="PANTHER" id="PTHR39611:SF1">
    <property type="entry name" value="HYDROXYPROLINE-RICH GLYCOPROTEIN DZ-HRGP"/>
    <property type="match status" value="1"/>
</dbReference>
<accession>A0AAF0IHT3</accession>
<feature type="compositionally biased region" description="Basic and acidic residues" evidence="1">
    <location>
        <begin position="586"/>
        <end position="597"/>
    </location>
</feature>
<dbReference type="EMBL" id="CP120628">
    <property type="protein sequence ID" value="WEW57238.1"/>
    <property type="molecule type" value="Genomic_DNA"/>
</dbReference>
<keyword evidence="4" id="KW-1185">Reference proteome</keyword>
<name>A0AAF0IHT3_9EURO</name>
<dbReference type="AlphaFoldDB" id="A0AAF0IHT3"/>
<feature type="compositionally biased region" description="Polar residues" evidence="1">
    <location>
        <begin position="159"/>
        <end position="168"/>
    </location>
</feature>
<evidence type="ECO:0000259" key="2">
    <source>
        <dbReference type="Pfam" id="PF24355"/>
    </source>
</evidence>
<gene>
    <name evidence="3" type="ORF">PRK78_002703</name>
</gene>
<feature type="compositionally biased region" description="Polar residues" evidence="1">
    <location>
        <begin position="16"/>
        <end position="35"/>
    </location>
</feature>
<feature type="region of interest" description="Disordered" evidence="1">
    <location>
        <begin position="131"/>
        <end position="251"/>
    </location>
</feature>
<reference evidence="3" key="1">
    <citation type="submission" date="2023-03" db="EMBL/GenBank/DDBJ databases">
        <title>Emydomyces testavorans Genome Sequence.</title>
        <authorList>
            <person name="Hoyer L."/>
        </authorList>
    </citation>
    <scope>NUCLEOTIDE SEQUENCE</scope>
    <source>
        <strain evidence="3">16-2883</strain>
    </source>
</reference>
<feature type="domain" description="DUF7514" evidence="2">
    <location>
        <begin position="241"/>
        <end position="403"/>
    </location>
</feature>
<dbReference type="PANTHER" id="PTHR39611">
    <property type="entry name" value="HYDROXYPROLINE-RICH GLYCOPROTEIN DZ-HRGP-RELATED"/>
    <property type="match status" value="1"/>
</dbReference>
<dbReference type="Pfam" id="PF24355">
    <property type="entry name" value="DUF7514"/>
    <property type="match status" value="1"/>
</dbReference>
<dbReference type="InterPro" id="IPR055936">
    <property type="entry name" value="DUF7514"/>
</dbReference>
<evidence type="ECO:0000256" key="1">
    <source>
        <dbReference type="SAM" id="MobiDB-lite"/>
    </source>
</evidence>
<evidence type="ECO:0000313" key="4">
    <source>
        <dbReference type="Proteomes" id="UP001219355"/>
    </source>
</evidence>
<feature type="compositionally biased region" description="Basic and acidic residues" evidence="1">
    <location>
        <begin position="372"/>
        <end position="385"/>
    </location>
</feature>
<feature type="compositionally biased region" description="Basic and acidic residues" evidence="1">
    <location>
        <begin position="534"/>
        <end position="554"/>
    </location>
</feature>
<feature type="compositionally biased region" description="Polar residues" evidence="1">
    <location>
        <begin position="182"/>
        <end position="195"/>
    </location>
</feature>
<sequence length="597" mass="67699">MAYDGFRASQPYETGAFNNPNSYASSQQFRNSTLQAPYPDHYDATSDGSRFPATSQQLPQSPVPPPLSGRPPTNYNPDPFSDPLRFYQNNNAPAAAEATSSAFQQKVDISPEIIAQITASVVQQLKGLNVGIPQARPPPDQPQQNSDLPPFTPAVSEASHCSPSTNKIYTPPSPFRQAQDGGYQSSQFSNSQYAQNVPKFPRASPEPERASRGFVNEPHDRRPKPSRLSTQEETPVEKTWGQLFDKDGQPTPRLGQFLRGIAVHVIEAYPPGDSIVITPEKMQKYYEDTKSPTDPYPWKYIFDDRTSSISRLYREIQAEHHLVQDRLDKRPEIPGLTPRGFERWMRVMIVAHPEKEYQRLQRTVLEMPINNPDDRKERFPKELPRRLFPKSSDQTVKENLERSIVTHCHVDIPKSVEKDQSQSNTQRRRATSSIPTPPPLSGPSLNSPFEEDEDECAPVHPIERERKPYSVQPGAGKFYEDNFKSSLNIPVEQTKSRDSSGRGGTNSPSPRVKLDSKDFKNRDTGYVKTPVSARFREEGESRYVDQLRERKEESVQDPSRASWDTDDEDYYRATDPLGGRGGRHSPAYDDRSQWPFH</sequence>
<protein>
    <recommendedName>
        <fullName evidence="2">DUF7514 domain-containing protein</fullName>
    </recommendedName>
</protein>